<feature type="compositionally biased region" description="Basic and acidic residues" evidence="2">
    <location>
        <begin position="123"/>
        <end position="155"/>
    </location>
</feature>
<dbReference type="Pfam" id="PF01755">
    <property type="entry name" value="Glyco_transf_25"/>
    <property type="match status" value="1"/>
</dbReference>
<dbReference type="OrthoDB" id="47375at2759"/>
<name>A0A261Y647_9FUNG</name>
<evidence type="ECO:0000313" key="5">
    <source>
        <dbReference type="Proteomes" id="UP000242875"/>
    </source>
</evidence>
<evidence type="ECO:0000256" key="1">
    <source>
        <dbReference type="ARBA" id="ARBA00006721"/>
    </source>
</evidence>
<organism evidence="4 5">
    <name type="scientific">Bifiguratus adelaidae</name>
    <dbReference type="NCBI Taxonomy" id="1938954"/>
    <lineage>
        <taxon>Eukaryota</taxon>
        <taxon>Fungi</taxon>
        <taxon>Fungi incertae sedis</taxon>
        <taxon>Mucoromycota</taxon>
        <taxon>Mucoromycotina</taxon>
        <taxon>Endogonomycetes</taxon>
        <taxon>Endogonales</taxon>
        <taxon>Endogonales incertae sedis</taxon>
        <taxon>Bifiguratus</taxon>
    </lineage>
</organism>
<dbReference type="InterPro" id="IPR002654">
    <property type="entry name" value="Glyco_trans_25"/>
</dbReference>
<dbReference type="Gene3D" id="3.90.550.10">
    <property type="entry name" value="Spore Coat Polysaccharide Biosynthesis Protein SpsA, Chain A"/>
    <property type="match status" value="1"/>
</dbReference>
<comment type="caution">
    <text evidence="4">The sequence shown here is derived from an EMBL/GenBank/DDBJ whole genome shotgun (WGS) entry which is preliminary data.</text>
</comment>
<comment type="similarity">
    <text evidence="1">Belongs to the glycosyltransferase 25 family.</text>
</comment>
<evidence type="ECO:0000256" key="2">
    <source>
        <dbReference type="SAM" id="MobiDB-lite"/>
    </source>
</evidence>
<sequence length="462" mass="51832">MEMEHPLEDEYDPEHLLSLSLPTFSSSIEPASKPNVPLKLTKQEYVKQNDLRPPTFKGRIPPGYVMSEDYWSKLERGVRAEWAIQEEEEAARLEEQEALAAQADDTDGKPNPTKKKGPKKVAVQKDVKPKKSPVEDNEKQDKKQKADDASSKENAAKPNTGDESSSESLIDDSEHAAGTDNVDQEQIDVQAGGTLSPLKATKDAAEMDYKDPSIILPSNDISLGSEKDLFTDHIYVINLPRRNDRRLIMDEVADLLDIDIDYFKATDMTGLEGKVSDEMRLEHPAQAACYQSYVEVWKDVVKHDYASVVVLEDDADPARDIKHYAQKSLQMAPKDWDIIFIGHCSNREWEQWPISKKFDQLRPSTAPLCTHGYMLSQAGARKLIEKIGVVQWAVDEMIIQLVYARAINAFSLWPTRIGQHRKADNADSDINVGIPALEPVANSAVEHLRSLGELTDDLFLSP</sequence>
<evidence type="ECO:0000313" key="4">
    <source>
        <dbReference type="EMBL" id="OZJ06063.1"/>
    </source>
</evidence>
<feature type="domain" description="Glycosyl transferase family 25" evidence="3">
    <location>
        <begin position="233"/>
        <end position="398"/>
    </location>
</feature>
<dbReference type="Proteomes" id="UP000242875">
    <property type="component" value="Unassembled WGS sequence"/>
</dbReference>
<proteinExistence type="inferred from homology"/>
<dbReference type="InterPro" id="IPR029044">
    <property type="entry name" value="Nucleotide-diphossugar_trans"/>
</dbReference>
<feature type="region of interest" description="Disordered" evidence="2">
    <location>
        <begin position="89"/>
        <end position="171"/>
    </location>
</feature>
<reference evidence="4 5" key="1">
    <citation type="journal article" date="2017" name="Mycologia">
        <title>Bifiguratus adelaidae, gen. et sp. nov., a new member of Mucoromycotina in endophytic and soil-dwelling habitats.</title>
        <authorList>
            <person name="Torres-Cruz T.J."/>
            <person name="Billingsley Tobias T.L."/>
            <person name="Almatruk M."/>
            <person name="Hesse C."/>
            <person name="Kuske C.R."/>
            <person name="Desiro A."/>
            <person name="Benucci G.M."/>
            <person name="Bonito G."/>
            <person name="Stajich J.E."/>
            <person name="Dunlap C."/>
            <person name="Arnold A.E."/>
            <person name="Porras-Alfaro A."/>
        </authorList>
    </citation>
    <scope>NUCLEOTIDE SEQUENCE [LARGE SCALE GENOMIC DNA]</scope>
    <source>
        <strain evidence="4 5">AZ0501</strain>
    </source>
</reference>
<evidence type="ECO:0000259" key="3">
    <source>
        <dbReference type="Pfam" id="PF01755"/>
    </source>
</evidence>
<dbReference type="EMBL" id="MVBO01000007">
    <property type="protein sequence ID" value="OZJ06063.1"/>
    <property type="molecule type" value="Genomic_DNA"/>
</dbReference>
<gene>
    <name evidence="4" type="ORF">BZG36_01080</name>
</gene>
<protein>
    <recommendedName>
        <fullName evidence="3">Glycosyl transferase family 25 domain-containing protein</fullName>
    </recommendedName>
</protein>
<accession>A0A261Y647</accession>
<dbReference type="AlphaFoldDB" id="A0A261Y647"/>
<dbReference type="CDD" id="cd06532">
    <property type="entry name" value="Glyco_transf_25"/>
    <property type="match status" value="1"/>
</dbReference>
<keyword evidence="5" id="KW-1185">Reference proteome</keyword>